<sequence length="62" mass="6622">TNQNSIALIGTADVSVIDILYVSQSTNKNLIALTGTADVSVIDILSVSQFNQSEFDSADWDC</sequence>
<feature type="non-terminal residue" evidence="1">
    <location>
        <position position="1"/>
    </location>
</feature>
<dbReference type="Proteomes" id="UP000265520">
    <property type="component" value="Unassembled WGS sequence"/>
</dbReference>
<dbReference type="EMBL" id="LXQA011207742">
    <property type="protein sequence ID" value="MCI89005.1"/>
    <property type="molecule type" value="Genomic_DNA"/>
</dbReference>
<protein>
    <submittedName>
        <fullName evidence="1">Uncharacterized protein</fullName>
    </submittedName>
</protein>
<evidence type="ECO:0000313" key="1">
    <source>
        <dbReference type="EMBL" id="MCI89005.1"/>
    </source>
</evidence>
<keyword evidence="2" id="KW-1185">Reference proteome</keyword>
<accession>A0A392VQM5</accession>
<comment type="caution">
    <text evidence="1">The sequence shown here is derived from an EMBL/GenBank/DDBJ whole genome shotgun (WGS) entry which is preliminary data.</text>
</comment>
<name>A0A392VQM5_9FABA</name>
<organism evidence="1 2">
    <name type="scientific">Trifolium medium</name>
    <dbReference type="NCBI Taxonomy" id="97028"/>
    <lineage>
        <taxon>Eukaryota</taxon>
        <taxon>Viridiplantae</taxon>
        <taxon>Streptophyta</taxon>
        <taxon>Embryophyta</taxon>
        <taxon>Tracheophyta</taxon>
        <taxon>Spermatophyta</taxon>
        <taxon>Magnoliopsida</taxon>
        <taxon>eudicotyledons</taxon>
        <taxon>Gunneridae</taxon>
        <taxon>Pentapetalae</taxon>
        <taxon>rosids</taxon>
        <taxon>fabids</taxon>
        <taxon>Fabales</taxon>
        <taxon>Fabaceae</taxon>
        <taxon>Papilionoideae</taxon>
        <taxon>50 kb inversion clade</taxon>
        <taxon>NPAAA clade</taxon>
        <taxon>Hologalegina</taxon>
        <taxon>IRL clade</taxon>
        <taxon>Trifolieae</taxon>
        <taxon>Trifolium</taxon>
    </lineage>
</organism>
<reference evidence="1 2" key="1">
    <citation type="journal article" date="2018" name="Front. Plant Sci.">
        <title>Red Clover (Trifolium pratense) and Zigzag Clover (T. medium) - A Picture of Genomic Similarities and Differences.</title>
        <authorList>
            <person name="Dluhosova J."/>
            <person name="Istvanek J."/>
            <person name="Nedelnik J."/>
            <person name="Repkova J."/>
        </authorList>
    </citation>
    <scope>NUCLEOTIDE SEQUENCE [LARGE SCALE GENOMIC DNA]</scope>
    <source>
        <strain evidence="2">cv. 10/8</strain>
        <tissue evidence="1">Leaf</tissue>
    </source>
</reference>
<dbReference type="AlphaFoldDB" id="A0A392VQM5"/>
<evidence type="ECO:0000313" key="2">
    <source>
        <dbReference type="Proteomes" id="UP000265520"/>
    </source>
</evidence>
<proteinExistence type="predicted"/>